<reference evidence="1" key="1">
    <citation type="journal article" date="2014" name="Front. Microbiol.">
        <title>High frequency of phylogenetically diverse reductive dehalogenase-homologous genes in deep subseafloor sedimentary metagenomes.</title>
        <authorList>
            <person name="Kawai M."/>
            <person name="Futagami T."/>
            <person name="Toyoda A."/>
            <person name="Takaki Y."/>
            <person name="Nishi S."/>
            <person name="Hori S."/>
            <person name="Arai W."/>
            <person name="Tsubouchi T."/>
            <person name="Morono Y."/>
            <person name="Uchiyama I."/>
            <person name="Ito T."/>
            <person name="Fujiyama A."/>
            <person name="Inagaki F."/>
            <person name="Takami H."/>
        </authorList>
    </citation>
    <scope>NUCLEOTIDE SEQUENCE</scope>
    <source>
        <strain evidence="1">Expedition CK06-06</strain>
    </source>
</reference>
<dbReference type="AlphaFoldDB" id="X1W084"/>
<proteinExistence type="predicted"/>
<accession>X1W084</accession>
<evidence type="ECO:0000313" key="1">
    <source>
        <dbReference type="EMBL" id="GAJ19760.1"/>
    </source>
</evidence>
<feature type="non-terminal residue" evidence="1">
    <location>
        <position position="1"/>
    </location>
</feature>
<comment type="caution">
    <text evidence="1">The sequence shown here is derived from an EMBL/GenBank/DDBJ whole genome shotgun (WGS) entry which is preliminary data.</text>
</comment>
<feature type="non-terminal residue" evidence="1">
    <location>
        <position position="34"/>
    </location>
</feature>
<name>X1W084_9ZZZZ</name>
<protein>
    <submittedName>
        <fullName evidence="1">Uncharacterized protein</fullName>
    </submittedName>
</protein>
<sequence>SWRRVALPDGLITPGLVLEVAEATKDYVITPAEF</sequence>
<gene>
    <name evidence="1" type="ORF">S12H4_63598</name>
</gene>
<organism evidence="1">
    <name type="scientific">marine sediment metagenome</name>
    <dbReference type="NCBI Taxonomy" id="412755"/>
    <lineage>
        <taxon>unclassified sequences</taxon>
        <taxon>metagenomes</taxon>
        <taxon>ecological metagenomes</taxon>
    </lineage>
</organism>
<dbReference type="EMBL" id="BARW01043409">
    <property type="protein sequence ID" value="GAJ19760.1"/>
    <property type="molecule type" value="Genomic_DNA"/>
</dbReference>